<organism evidence="2 3">
    <name type="scientific">Engystomops pustulosus</name>
    <name type="common">Tungara frog</name>
    <name type="synonym">Physalaemus pustulosus</name>
    <dbReference type="NCBI Taxonomy" id="76066"/>
    <lineage>
        <taxon>Eukaryota</taxon>
        <taxon>Metazoa</taxon>
        <taxon>Chordata</taxon>
        <taxon>Craniata</taxon>
        <taxon>Vertebrata</taxon>
        <taxon>Euteleostomi</taxon>
        <taxon>Amphibia</taxon>
        <taxon>Batrachia</taxon>
        <taxon>Anura</taxon>
        <taxon>Neobatrachia</taxon>
        <taxon>Hyloidea</taxon>
        <taxon>Leptodactylidae</taxon>
        <taxon>Leiuperinae</taxon>
        <taxon>Engystomops</taxon>
    </lineage>
</organism>
<comment type="caution">
    <text evidence="2">The sequence shown here is derived from an EMBL/GenBank/DDBJ whole genome shotgun (WGS) entry which is preliminary data.</text>
</comment>
<keyword evidence="3" id="KW-1185">Reference proteome</keyword>
<sequence length="66" mass="8118">MKPLPYFYTSYSMCVYMYMYIYIYIYIYIYKMARACHARIMQYFSASVSTCYMVLIITHLYHQAIL</sequence>
<accession>A0AAV6ZTS7</accession>
<dbReference type="AlphaFoldDB" id="A0AAV6ZTS7"/>
<evidence type="ECO:0000256" key="1">
    <source>
        <dbReference type="SAM" id="Phobius"/>
    </source>
</evidence>
<evidence type="ECO:0000313" key="2">
    <source>
        <dbReference type="EMBL" id="KAG8550650.1"/>
    </source>
</evidence>
<protein>
    <recommendedName>
        <fullName evidence="4">NADH dehydrogenase subunit 6</fullName>
    </recommendedName>
</protein>
<feature type="transmembrane region" description="Helical" evidence="1">
    <location>
        <begin position="6"/>
        <end position="29"/>
    </location>
</feature>
<dbReference type="EMBL" id="WNYA01000036">
    <property type="protein sequence ID" value="KAG8550650.1"/>
    <property type="molecule type" value="Genomic_DNA"/>
</dbReference>
<dbReference type="Proteomes" id="UP000824782">
    <property type="component" value="Unassembled WGS sequence"/>
</dbReference>
<keyword evidence="1" id="KW-0812">Transmembrane</keyword>
<feature type="transmembrane region" description="Helical" evidence="1">
    <location>
        <begin position="41"/>
        <end position="61"/>
    </location>
</feature>
<keyword evidence="1" id="KW-1133">Transmembrane helix</keyword>
<evidence type="ECO:0008006" key="4">
    <source>
        <dbReference type="Google" id="ProtNLM"/>
    </source>
</evidence>
<name>A0AAV6ZTS7_ENGPU</name>
<evidence type="ECO:0000313" key="3">
    <source>
        <dbReference type="Proteomes" id="UP000824782"/>
    </source>
</evidence>
<proteinExistence type="predicted"/>
<gene>
    <name evidence="2" type="ORF">GDO81_022951</name>
</gene>
<reference evidence="2" key="1">
    <citation type="thesis" date="2020" institute="ProQuest LLC" country="789 East Eisenhower Parkway, Ann Arbor, MI, USA">
        <title>Comparative Genomics and Chromosome Evolution.</title>
        <authorList>
            <person name="Mudd A.B."/>
        </authorList>
    </citation>
    <scope>NUCLEOTIDE SEQUENCE</scope>
    <source>
        <strain evidence="2">237g6f4</strain>
        <tissue evidence="2">Blood</tissue>
    </source>
</reference>
<keyword evidence="1" id="KW-0472">Membrane</keyword>